<dbReference type="PROSITE" id="PS50075">
    <property type="entry name" value="CARRIER"/>
    <property type="match status" value="1"/>
</dbReference>
<organism evidence="2">
    <name type="scientific">uncultured bacterium Contig248</name>
    <dbReference type="NCBI Taxonomy" id="1393544"/>
    <lineage>
        <taxon>Bacteria</taxon>
        <taxon>environmental samples</taxon>
    </lineage>
</organism>
<dbReference type="AlphaFoldDB" id="W0FID6"/>
<dbReference type="Gene3D" id="1.10.1200.10">
    <property type="entry name" value="ACP-like"/>
    <property type="match status" value="1"/>
</dbReference>
<evidence type="ECO:0000313" key="2">
    <source>
        <dbReference type="EMBL" id="AHF24548.1"/>
    </source>
</evidence>
<sequence>MNTRELVAEIMKEVKPAKDLEGVENIVEGGFIDSFELMMLITTLSERFGVEISIDEITPENFNSIDAISAMVDSLLQK</sequence>
<name>W0FID6_9BACT</name>
<feature type="domain" description="Carrier" evidence="1">
    <location>
        <begin position="1"/>
        <end position="76"/>
    </location>
</feature>
<protein>
    <submittedName>
        <fullName evidence="2">Phosphopantetheine attachment site</fullName>
    </submittedName>
</protein>
<evidence type="ECO:0000259" key="1">
    <source>
        <dbReference type="PROSITE" id="PS50075"/>
    </source>
</evidence>
<reference evidence="2" key="1">
    <citation type="journal article" date="2013" name="PLoS ONE">
        <title>Metagenomic insights into the carbohydrate-active enzymes carried by the microorganisms adhering to solid digesta in the rumen of cows.</title>
        <authorList>
            <person name="Wang L."/>
            <person name="Hatem A."/>
            <person name="Catalyurek U.V."/>
            <person name="Morrison M."/>
            <person name="Yu Z."/>
        </authorList>
    </citation>
    <scope>NUCLEOTIDE SEQUENCE</scope>
</reference>
<dbReference type="InterPro" id="IPR009081">
    <property type="entry name" value="PP-bd_ACP"/>
</dbReference>
<dbReference type="SUPFAM" id="SSF47336">
    <property type="entry name" value="ACP-like"/>
    <property type="match status" value="1"/>
</dbReference>
<accession>W0FID6</accession>
<dbReference type="InterPro" id="IPR036736">
    <property type="entry name" value="ACP-like_sf"/>
</dbReference>
<proteinExistence type="predicted"/>
<dbReference type="Pfam" id="PF00550">
    <property type="entry name" value="PP-binding"/>
    <property type="match status" value="1"/>
</dbReference>
<dbReference type="EMBL" id="KC246797">
    <property type="protein sequence ID" value="AHF24548.1"/>
    <property type="molecule type" value="Genomic_DNA"/>
</dbReference>